<evidence type="ECO:0000313" key="5">
    <source>
        <dbReference type="Proteomes" id="UP000010880"/>
    </source>
</evidence>
<dbReference type="KEGG" id="hhl:Halha_1915"/>
<dbReference type="OrthoDB" id="305468at2"/>
<accession>L0KA04</accession>
<dbReference type="InterPro" id="IPR004474">
    <property type="entry name" value="LytR_CpsA_psr"/>
</dbReference>
<evidence type="ECO:0000313" key="4">
    <source>
        <dbReference type="EMBL" id="AGB41826.1"/>
    </source>
</evidence>
<dbReference type="PANTHER" id="PTHR33392:SF6">
    <property type="entry name" value="POLYISOPRENYL-TEICHOIC ACID--PEPTIDOGLYCAN TEICHOIC ACID TRANSFERASE TAGU"/>
    <property type="match status" value="1"/>
</dbReference>
<dbReference type="AlphaFoldDB" id="L0KA04"/>
<dbReference type="eggNOG" id="COG1316">
    <property type="taxonomic scope" value="Bacteria"/>
</dbReference>
<evidence type="ECO:0000259" key="2">
    <source>
        <dbReference type="Pfam" id="PF03816"/>
    </source>
</evidence>
<dbReference type="PATRIC" id="fig|748449.3.peg.1845"/>
<dbReference type="EMBL" id="CP003359">
    <property type="protein sequence ID" value="AGB41826.1"/>
    <property type="molecule type" value="Genomic_DNA"/>
</dbReference>
<dbReference type="InterPro" id="IPR050922">
    <property type="entry name" value="LytR/CpsA/Psr_CW_biosynth"/>
</dbReference>
<reference evidence="5" key="1">
    <citation type="submission" date="2012-02" db="EMBL/GenBank/DDBJ databases">
        <title>The complete genome of Halobacteroides halobius DSM 5150.</title>
        <authorList>
            <person name="Lucas S."/>
            <person name="Copeland A."/>
            <person name="Lapidus A."/>
            <person name="Glavina del Rio T."/>
            <person name="Dalin E."/>
            <person name="Tice H."/>
            <person name="Bruce D."/>
            <person name="Goodwin L."/>
            <person name="Pitluck S."/>
            <person name="Peters L."/>
            <person name="Mikhailova N."/>
            <person name="Gu W."/>
            <person name="Kyrpides N."/>
            <person name="Mavromatis K."/>
            <person name="Ivanova N."/>
            <person name="Brettin T."/>
            <person name="Detter J.C."/>
            <person name="Han C."/>
            <person name="Larimer F."/>
            <person name="Land M."/>
            <person name="Hauser L."/>
            <person name="Markowitz V."/>
            <person name="Cheng J.-F."/>
            <person name="Hugenholtz P."/>
            <person name="Woyke T."/>
            <person name="Wu D."/>
            <person name="Tindall B."/>
            <person name="Pomrenke H."/>
            <person name="Brambilla E."/>
            <person name="Klenk H.-P."/>
            <person name="Eisen J.A."/>
        </authorList>
    </citation>
    <scope>NUCLEOTIDE SEQUENCE [LARGE SCALE GENOMIC DNA]</scope>
    <source>
        <strain evidence="5">ATCC 35273 / DSM 5150 / MD-1</strain>
    </source>
</reference>
<dbReference type="RefSeq" id="WP_015327542.1">
    <property type="nucleotide sequence ID" value="NC_019978.1"/>
</dbReference>
<gene>
    <name evidence="4" type="ordered locus">Halha_1915</name>
</gene>
<dbReference type="NCBIfam" id="TIGR00350">
    <property type="entry name" value="lytR_cpsA_psr"/>
    <property type="match status" value="1"/>
</dbReference>
<feature type="domain" description="LytR/CpsA/Psr regulator C-terminal" evidence="3">
    <location>
        <begin position="301"/>
        <end position="382"/>
    </location>
</feature>
<comment type="similarity">
    <text evidence="1">Belongs to the LytR/CpsA/Psr (LCP) family.</text>
</comment>
<dbReference type="PANTHER" id="PTHR33392">
    <property type="entry name" value="POLYISOPRENYL-TEICHOIC ACID--PEPTIDOGLYCAN TEICHOIC ACID TRANSFERASE TAGU"/>
    <property type="match status" value="1"/>
</dbReference>
<dbReference type="Gene3D" id="3.30.70.2390">
    <property type="match status" value="1"/>
</dbReference>
<feature type="domain" description="Cell envelope-related transcriptional attenuator" evidence="2">
    <location>
        <begin position="67"/>
        <end position="214"/>
    </location>
</feature>
<organism evidence="4 5">
    <name type="scientific">Halobacteroides halobius (strain ATCC 35273 / DSM 5150 / MD-1)</name>
    <dbReference type="NCBI Taxonomy" id="748449"/>
    <lineage>
        <taxon>Bacteria</taxon>
        <taxon>Bacillati</taxon>
        <taxon>Bacillota</taxon>
        <taxon>Clostridia</taxon>
        <taxon>Halanaerobiales</taxon>
        <taxon>Halobacteroidaceae</taxon>
        <taxon>Halobacteroides</taxon>
    </lineage>
</organism>
<dbReference type="Pfam" id="PF03816">
    <property type="entry name" value="LytR_cpsA_psr"/>
    <property type="match status" value="1"/>
</dbReference>
<dbReference type="Proteomes" id="UP000010880">
    <property type="component" value="Chromosome"/>
</dbReference>
<evidence type="ECO:0000259" key="3">
    <source>
        <dbReference type="Pfam" id="PF13399"/>
    </source>
</evidence>
<dbReference type="Pfam" id="PF13399">
    <property type="entry name" value="LytR_C"/>
    <property type="match status" value="1"/>
</dbReference>
<dbReference type="InterPro" id="IPR027381">
    <property type="entry name" value="LytR/CpsA/Psr_C"/>
</dbReference>
<dbReference type="HOGENOM" id="CLU_016455_5_2_9"/>
<evidence type="ECO:0000256" key="1">
    <source>
        <dbReference type="ARBA" id="ARBA00006068"/>
    </source>
</evidence>
<proteinExistence type="inferred from homology"/>
<name>L0KA04_HALHC</name>
<keyword evidence="5" id="KW-1185">Reference proteome</keyword>
<protein>
    <submittedName>
        <fullName evidence="4">Cell envelope-related function transcriptional attenuator common domain protein</fullName>
    </submittedName>
</protein>
<sequence length="386" mass="43569">MSKKFISSLLLATVFIAGIGFVIFNKSFFDATPKQVKEKNERREVNLEDKFNLVVLGSDAKKKGLRRSDTIMVASFNLETKQVGLLSIPRDTRVKIPGYKGYHKINAAYSYGGLDLTIKTIEDYLKIPLDYHLQIDYQGFVALVNTLGGIEINVEKDLHYVDQAAGLNIDIEAGQQKLTGQEALEYVRFRHDALGDIGRIRRQQKFLKAASKQVLSFKTLLKTPELISKFREHVVTDLEFTKLFKLATIVDDFQLEQVVMKMLPGSPEHIEGISYWLPDLQEVKAVVASLIKTKSYFKHQQIELTILNGNGTSGLAARFADLLSNQGYRIKEIGNADNFKYTRNIIIASSGKREQLSSLVDYLDAKMIKDKTNDQVVVIIGEKNIE</sequence>
<dbReference type="STRING" id="748449.Halha_1915"/>
<dbReference type="Gene3D" id="3.40.630.190">
    <property type="entry name" value="LCP protein"/>
    <property type="match status" value="1"/>
</dbReference>